<proteinExistence type="predicted"/>
<protein>
    <submittedName>
        <fullName evidence="2">Uncharacterized protein</fullName>
    </submittedName>
</protein>
<dbReference type="AlphaFoldDB" id="A0A6G6Y2Q7"/>
<accession>A0A6G6Y2Q7</accession>
<feature type="region of interest" description="Disordered" evidence="1">
    <location>
        <begin position="56"/>
        <end position="77"/>
    </location>
</feature>
<feature type="compositionally biased region" description="Low complexity" evidence="1">
    <location>
        <begin position="60"/>
        <end position="71"/>
    </location>
</feature>
<gene>
    <name evidence="2" type="ORF">G5C33_05005</name>
</gene>
<evidence type="ECO:0000256" key="1">
    <source>
        <dbReference type="SAM" id="MobiDB-lite"/>
    </source>
</evidence>
<evidence type="ECO:0000313" key="2">
    <source>
        <dbReference type="EMBL" id="QIG79212.1"/>
    </source>
</evidence>
<dbReference type="Proteomes" id="UP000501568">
    <property type="component" value="Chromosome"/>
</dbReference>
<sequence length="169" mass="18762">MTPKQQRLIKDIASLFVKYDVKDWEVVIGALSSTDTSFKSDLLVLIKEISAEAAKKKSTSKAATKPTNKPALSKRKQLTKRLEALRNALASKSAFATTSEIRRFAALIGLKEDLPDSRPEAIEQIISRLADKPDDQVKVILSRVNVSQSEKSNFDDEFSRWAAVILKSA</sequence>
<dbReference type="KEGG" id="spzr:G5C33_05005"/>
<dbReference type="RefSeq" id="WP_165326213.1">
    <property type="nucleotide sequence ID" value="NZ_CP049109.1"/>
</dbReference>
<name>A0A6G6Y2Q7_9SPHN</name>
<keyword evidence="3" id="KW-1185">Reference proteome</keyword>
<reference evidence="2 3" key="1">
    <citation type="submission" date="2020-02" db="EMBL/GenBank/DDBJ databases">
        <authorList>
            <person name="Zheng R.K."/>
            <person name="Sun C.M."/>
        </authorList>
    </citation>
    <scope>NUCLEOTIDE SEQUENCE [LARGE SCALE GENOMIC DNA]</scope>
    <source>
        <strain evidence="3">zrk23</strain>
    </source>
</reference>
<dbReference type="EMBL" id="CP049109">
    <property type="protein sequence ID" value="QIG79212.1"/>
    <property type="molecule type" value="Genomic_DNA"/>
</dbReference>
<organism evidence="2 3">
    <name type="scientific">Stakelama tenebrarum</name>
    <dbReference type="NCBI Taxonomy" id="2711215"/>
    <lineage>
        <taxon>Bacteria</taxon>
        <taxon>Pseudomonadati</taxon>
        <taxon>Pseudomonadota</taxon>
        <taxon>Alphaproteobacteria</taxon>
        <taxon>Sphingomonadales</taxon>
        <taxon>Sphingomonadaceae</taxon>
        <taxon>Stakelama</taxon>
    </lineage>
</organism>
<evidence type="ECO:0000313" key="3">
    <source>
        <dbReference type="Proteomes" id="UP000501568"/>
    </source>
</evidence>